<organism evidence="6 7">
    <name type="scientific">Paenibacillus aquistagni</name>
    <dbReference type="NCBI Taxonomy" id="1852522"/>
    <lineage>
        <taxon>Bacteria</taxon>
        <taxon>Bacillati</taxon>
        <taxon>Bacillota</taxon>
        <taxon>Bacilli</taxon>
        <taxon>Bacillales</taxon>
        <taxon>Paenibacillaceae</taxon>
        <taxon>Paenibacillus</taxon>
    </lineage>
</organism>
<dbReference type="GO" id="GO:0000976">
    <property type="term" value="F:transcription cis-regulatory region binding"/>
    <property type="evidence" value="ECO:0007669"/>
    <property type="project" value="TreeGrafter"/>
</dbReference>
<dbReference type="InterPro" id="IPR000524">
    <property type="entry name" value="Tscrpt_reg_HTH_GntR"/>
</dbReference>
<dbReference type="SUPFAM" id="SSF46785">
    <property type="entry name" value="Winged helix' DNA-binding domain"/>
    <property type="match status" value="1"/>
</dbReference>
<dbReference type="PROSITE" id="PS50949">
    <property type="entry name" value="HTH_GNTR"/>
    <property type="match status" value="1"/>
</dbReference>
<dbReference type="SMART" id="SM00345">
    <property type="entry name" value="HTH_GNTR"/>
    <property type="match status" value="1"/>
</dbReference>
<dbReference type="InterPro" id="IPR028082">
    <property type="entry name" value="Peripla_BP_I"/>
</dbReference>
<dbReference type="InterPro" id="IPR036390">
    <property type="entry name" value="WH_DNA-bd_sf"/>
</dbReference>
<dbReference type="InterPro" id="IPR046335">
    <property type="entry name" value="LacI/GalR-like_sensor"/>
</dbReference>
<dbReference type="GO" id="GO:0003700">
    <property type="term" value="F:DNA-binding transcription factor activity"/>
    <property type="evidence" value="ECO:0007669"/>
    <property type="project" value="InterPro"/>
</dbReference>
<keyword evidence="4" id="KW-0804">Transcription</keyword>
<feature type="domain" description="HTH gntR-type" evidence="5">
    <location>
        <begin position="7"/>
        <end position="75"/>
    </location>
</feature>
<keyword evidence="1" id="KW-0678">Repressor</keyword>
<dbReference type="FunFam" id="1.10.10.10:FF:000079">
    <property type="entry name" value="GntR family transcriptional regulator"/>
    <property type="match status" value="1"/>
</dbReference>
<dbReference type="Pfam" id="PF00392">
    <property type="entry name" value="GntR"/>
    <property type="match status" value="1"/>
</dbReference>
<dbReference type="InterPro" id="IPR036388">
    <property type="entry name" value="WH-like_DNA-bd_sf"/>
</dbReference>
<dbReference type="EMBL" id="FXAZ01000009">
    <property type="protein sequence ID" value="SMG58017.1"/>
    <property type="molecule type" value="Genomic_DNA"/>
</dbReference>
<dbReference type="Gene3D" id="3.40.50.2300">
    <property type="match status" value="2"/>
</dbReference>
<dbReference type="RefSeq" id="WP_244903537.1">
    <property type="nucleotide sequence ID" value="NZ_FXAZ01000009.1"/>
</dbReference>
<dbReference type="Gene3D" id="1.10.10.10">
    <property type="entry name" value="Winged helix-like DNA-binding domain superfamily/Winged helix DNA-binding domain"/>
    <property type="match status" value="1"/>
</dbReference>
<protein>
    <submittedName>
        <fullName evidence="6">DNA-binding transcriptional regulator, LacI/PurR family</fullName>
    </submittedName>
</protein>
<keyword evidence="2" id="KW-0805">Transcription regulation</keyword>
<dbReference type="SUPFAM" id="SSF53822">
    <property type="entry name" value="Periplasmic binding protein-like I"/>
    <property type="match status" value="1"/>
</dbReference>
<evidence type="ECO:0000256" key="4">
    <source>
        <dbReference type="ARBA" id="ARBA00023163"/>
    </source>
</evidence>
<sequence length="392" mass="45050">MLNQRPMPLYAQITKYLRERIEEGHYVPNQQIPTEKELAQLFQVSRITTKRALEELERSGYIYRKRGSGSYVKEREGIGEAGTTARAERISTKQIISMIFPYTMDNGYAGFLKGVSDQLEAKGLYLSVHSSDWNPLKERELLLRLPEEGFDGVILYPYSSIDNMDVVYSLMMREYPLVLIDQYFPNINVGSVVSDNRRGGYLGTEHLIQLGHQKIAYVSSIDLHMRTSVRDRFFGYGQALRDYGLPLDTRLCVFNFYEHVNDENKDTYYQHLIHHLLRRGATAVMAEHDELALDLMRACAKGGILVPEHLSILGFDDIDLAEHHDIPLTTVAQHYYDIGRLAAERITHRVLRTDWKDEKECMKSLVPVTLKRRVSTAPRTEMIYNGGTPIIS</sequence>
<gene>
    <name evidence="6" type="ORF">SAMN06295960_4576</name>
</gene>
<evidence type="ECO:0000256" key="2">
    <source>
        <dbReference type="ARBA" id="ARBA00023015"/>
    </source>
</evidence>
<reference evidence="6 7" key="1">
    <citation type="submission" date="2017-04" db="EMBL/GenBank/DDBJ databases">
        <authorList>
            <person name="Afonso C.L."/>
            <person name="Miller P.J."/>
            <person name="Scott M.A."/>
            <person name="Spackman E."/>
            <person name="Goraichik I."/>
            <person name="Dimitrov K.M."/>
            <person name="Suarez D.L."/>
            <person name="Swayne D.E."/>
        </authorList>
    </citation>
    <scope>NUCLEOTIDE SEQUENCE [LARGE SCALE GENOMIC DNA]</scope>
    <source>
        <strain evidence="6 7">11</strain>
    </source>
</reference>
<dbReference type="CDD" id="cd06267">
    <property type="entry name" value="PBP1_LacI_sugar_binding-like"/>
    <property type="match status" value="1"/>
</dbReference>
<evidence type="ECO:0000313" key="7">
    <source>
        <dbReference type="Proteomes" id="UP000193834"/>
    </source>
</evidence>
<dbReference type="CDD" id="cd07377">
    <property type="entry name" value="WHTH_GntR"/>
    <property type="match status" value="1"/>
</dbReference>
<evidence type="ECO:0000313" key="6">
    <source>
        <dbReference type="EMBL" id="SMG58017.1"/>
    </source>
</evidence>
<dbReference type="PANTHER" id="PTHR30146:SF148">
    <property type="entry name" value="HTH-TYPE TRANSCRIPTIONAL REPRESSOR PURR-RELATED"/>
    <property type="match status" value="1"/>
</dbReference>
<dbReference type="Pfam" id="PF13377">
    <property type="entry name" value="Peripla_BP_3"/>
    <property type="match status" value="1"/>
</dbReference>
<name>A0A1X7LX32_9BACL</name>
<dbReference type="AlphaFoldDB" id="A0A1X7LX32"/>
<dbReference type="STRING" id="1852522.SAMN06295960_4576"/>
<keyword evidence="3 6" id="KW-0238">DNA-binding</keyword>
<accession>A0A1X7LX32</accession>
<dbReference type="Proteomes" id="UP000193834">
    <property type="component" value="Unassembled WGS sequence"/>
</dbReference>
<evidence type="ECO:0000259" key="5">
    <source>
        <dbReference type="PROSITE" id="PS50949"/>
    </source>
</evidence>
<proteinExistence type="predicted"/>
<dbReference type="PRINTS" id="PR00035">
    <property type="entry name" value="HTHGNTR"/>
</dbReference>
<evidence type="ECO:0000256" key="3">
    <source>
        <dbReference type="ARBA" id="ARBA00023125"/>
    </source>
</evidence>
<dbReference type="PANTHER" id="PTHR30146">
    <property type="entry name" value="LACI-RELATED TRANSCRIPTIONAL REPRESSOR"/>
    <property type="match status" value="1"/>
</dbReference>
<keyword evidence="7" id="KW-1185">Reference proteome</keyword>
<evidence type="ECO:0000256" key="1">
    <source>
        <dbReference type="ARBA" id="ARBA00022491"/>
    </source>
</evidence>